<gene>
    <name evidence="7" type="ORF">G7070_15510</name>
</gene>
<dbReference type="PANTHER" id="PTHR11757">
    <property type="entry name" value="PROTEASE FAMILY S9A OLIGOPEPTIDASE"/>
    <property type="match status" value="1"/>
</dbReference>
<keyword evidence="3" id="KW-0378">Hydrolase</keyword>
<reference evidence="7 8" key="1">
    <citation type="submission" date="2020-03" db="EMBL/GenBank/DDBJ databases">
        <title>Propioniciclava sp. nov., isolated from Hydrophilus acuminatus.</title>
        <authorList>
            <person name="Hyun D.-W."/>
            <person name="Bae J.-W."/>
        </authorList>
    </citation>
    <scope>NUCLEOTIDE SEQUENCE [LARGE SCALE GENOMIC DNA]</scope>
    <source>
        <strain evidence="7 8">HDW11</strain>
    </source>
</reference>
<dbReference type="PRINTS" id="PR00862">
    <property type="entry name" value="PROLIGOPTASE"/>
</dbReference>
<dbReference type="RefSeq" id="WP_166234479.1">
    <property type="nucleotide sequence ID" value="NZ_CP049865.1"/>
</dbReference>
<keyword evidence="2" id="KW-0645">Protease</keyword>
<evidence type="ECO:0000256" key="1">
    <source>
        <dbReference type="ARBA" id="ARBA00005228"/>
    </source>
</evidence>
<dbReference type="EMBL" id="CP049865">
    <property type="protein sequence ID" value="QIK73410.1"/>
    <property type="molecule type" value="Genomic_DNA"/>
</dbReference>
<evidence type="ECO:0000259" key="5">
    <source>
        <dbReference type="Pfam" id="PF00326"/>
    </source>
</evidence>
<dbReference type="KEGG" id="prv:G7070_15510"/>
<dbReference type="InterPro" id="IPR002470">
    <property type="entry name" value="Peptidase_S9A"/>
</dbReference>
<dbReference type="PROSITE" id="PS00708">
    <property type="entry name" value="PRO_ENDOPEP_SER"/>
    <property type="match status" value="1"/>
</dbReference>
<evidence type="ECO:0000256" key="2">
    <source>
        <dbReference type="ARBA" id="ARBA00022670"/>
    </source>
</evidence>
<dbReference type="Pfam" id="PF00326">
    <property type="entry name" value="Peptidase_S9"/>
    <property type="match status" value="1"/>
</dbReference>
<evidence type="ECO:0000313" key="7">
    <source>
        <dbReference type="EMBL" id="QIK73410.1"/>
    </source>
</evidence>
<dbReference type="PANTHER" id="PTHR11757:SF19">
    <property type="entry name" value="PROLYL ENDOPEPTIDASE-LIKE"/>
    <property type="match status" value="1"/>
</dbReference>
<feature type="domain" description="Peptidase S9A N-terminal" evidence="6">
    <location>
        <begin position="12"/>
        <end position="423"/>
    </location>
</feature>
<dbReference type="InterPro" id="IPR051543">
    <property type="entry name" value="Serine_Peptidase_S9A"/>
</dbReference>
<proteinExistence type="inferred from homology"/>
<dbReference type="InterPro" id="IPR023302">
    <property type="entry name" value="Pept_S9A_N"/>
</dbReference>
<dbReference type="SUPFAM" id="SSF53474">
    <property type="entry name" value="alpha/beta-Hydrolases"/>
    <property type="match status" value="1"/>
</dbReference>
<evidence type="ECO:0000313" key="8">
    <source>
        <dbReference type="Proteomes" id="UP000501058"/>
    </source>
</evidence>
<sequence length="709" mass="78254">MPEPKLTPPRAPERPYIRTVHGDAVADPYHWMADKTDPDLLAFLEGQNAYTEQETAHLAPLTETLFGDLKARTKQTDLSVPTHVTHTDGSSFWYYSRTTEGLDYPSTYRVPATSRDDIPDVTTPPEGEQLVMDVQALAEGHDFFSMGHAQVSPDGTRLAYSTDVAGDERYDLWFADLATGEVIDGPLPGVGAGGAWAGRDWFFYTRVDAAWRPHQVWRHELGGATPDALVVEEPDERFWIGVDDSRDHRWIIIEASSKLTSEAALLPADDPTAAPRVVAPRRQGVDYSIEVAPDGLWVLHNDGAPQFALSRAPLDATSAEQWEPVLAEDPRRRLTGVTVYERSVVVEHRTDGLAGIMLLPRDAEGRLGDPVELEFDENLYDVGAEESPDFDTDRIRFGYESLVSPPSVWEYRLDTGERRLLKETPVLDHPQRGPYDRSVYVSERLWATAPDGTRVPVSVVRHRDTPVDGTAAGLLYGYGAYESATMPYFAMSRLSLLDRGLVFAIAHVRGGGELGRPWYEGGKGEHKANTFSDFVAAGRLLVEQGYVAPDRLLAEGGSAGGLLIGAALNLAPDLFRAAHAVVPFVDPLTTILNPELPLTVMEWEEWGNPVADPAIYAAMKAYSPYENVAPVPYPAILVTTSLNDTRVEVTEPAKWTARLQTTATNPPERPILLKTEMVAGHGGVSGRYKAWRERAFQLAWLLDQVGVRE</sequence>
<evidence type="ECO:0000259" key="6">
    <source>
        <dbReference type="Pfam" id="PF02897"/>
    </source>
</evidence>
<dbReference type="InterPro" id="IPR002471">
    <property type="entry name" value="Pept_S9_AS"/>
</dbReference>
<keyword evidence="8" id="KW-1185">Reference proteome</keyword>
<keyword evidence="4" id="KW-0720">Serine protease</keyword>
<dbReference type="SUPFAM" id="SSF50993">
    <property type="entry name" value="Peptidase/esterase 'gauge' domain"/>
    <property type="match status" value="1"/>
</dbReference>
<dbReference type="InterPro" id="IPR029058">
    <property type="entry name" value="AB_hydrolase_fold"/>
</dbReference>
<dbReference type="GO" id="GO:0006508">
    <property type="term" value="P:proteolysis"/>
    <property type="evidence" value="ECO:0007669"/>
    <property type="project" value="UniProtKB-KW"/>
</dbReference>
<dbReference type="Gene3D" id="2.130.10.120">
    <property type="entry name" value="Prolyl oligopeptidase, N-terminal domain"/>
    <property type="match status" value="1"/>
</dbReference>
<evidence type="ECO:0000256" key="3">
    <source>
        <dbReference type="ARBA" id="ARBA00022801"/>
    </source>
</evidence>
<organism evidence="7 8">
    <name type="scientific">Propioniciclava coleopterorum</name>
    <dbReference type="NCBI Taxonomy" id="2714937"/>
    <lineage>
        <taxon>Bacteria</taxon>
        <taxon>Bacillati</taxon>
        <taxon>Actinomycetota</taxon>
        <taxon>Actinomycetes</taxon>
        <taxon>Propionibacteriales</taxon>
        <taxon>Propionibacteriaceae</taxon>
        <taxon>Propioniciclava</taxon>
    </lineage>
</organism>
<accession>A0A6G7Y9F8</accession>
<evidence type="ECO:0000256" key="4">
    <source>
        <dbReference type="ARBA" id="ARBA00022825"/>
    </source>
</evidence>
<feature type="domain" description="Peptidase S9 prolyl oligopeptidase catalytic" evidence="5">
    <location>
        <begin position="489"/>
        <end position="706"/>
    </location>
</feature>
<dbReference type="InterPro" id="IPR001375">
    <property type="entry name" value="Peptidase_S9_cat"/>
</dbReference>
<dbReference type="Proteomes" id="UP000501058">
    <property type="component" value="Chromosome"/>
</dbReference>
<dbReference type="Pfam" id="PF02897">
    <property type="entry name" value="Peptidase_S9_N"/>
    <property type="match status" value="1"/>
</dbReference>
<comment type="similarity">
    <text evidence="1">Belongs to the peptidase S9A family.</text>
</comment>
<protein>
    <submittedName>
        <fullName evidence="7">S9 family peptidase</fullName>
    </submittedName>
</protein>
<name>A0A6G7Y9F8_9ACTN</name>
<dbReference type="GO" id="GO:0004252">
    <property type="term" value="F:serine-type endopeptidase activity"/>
    <property type="evidence" value="ECO:0007669"/>
    <property type="project" value="InterPro"/>
</dbReference>
<dbReference type="Gene3D" id="3.40.50.1820">
    <property type="entry name" value="alpha/beta hydrolase"/>
    <property type="match status" value="1"/>
</dbReference>
<dbReference type="AlphaFoldDB" id="A0A6G7Y9F8"/>